<dbReference type="InterPro" id="IPR009061">
    <property type="entry name" value="DNA-bd_dom_put_sf"/>
</dbReference>
<reference evidence="6" key="2">
    <citation type="journal article" date="2023" name="Curr. Microbiol.">
        <title>Granulicatella seriolae sp. nov., a Novel Facultative Anaerobe Isolated from Yellowtail Marine Fish.</title>
        <authorList>
            <person name="Lee M."/>
            <person name="Choi Y.J."/>
            <person name="Farooq A."/>
            <person name="Jeong J.B."/>
            <person name="Jung M.Y."/>
        </authorList>
    </citation>
    <scope>NUCLEOTIDE SEQUENCE</scope>
    <source>
        <strain evidence="6">S8</strain>
    </source>
</reference>
<evidence type="ECO:0000256" key="3">
    <source>
        <dbReference type="ARBA" id="ARBA00023125"/>
    </source>
</evidence>
<keyword evidence="1" id="KW-0678">Repressor</keyword>
<evidence type="ECO:0000256" key="4">
    <source>
        <dbReference type="ARBA" id="ARBA00023163"/>
    </source>
</evidence>
<keyword evidence="3" id="KW-0238">DNA-binding</keyword>
<dbReference type="PANTHER" id="PTHR30204">
    <property type="entry name" value="REDOX-CYCLING DRUG-SENSING TRANSCRIPTIONAL ACTIVATOR SOXR"/>
    <property type="match status" value="1"/>
</dbReference>
<protein>
    <submittedName>
        <fullName evidence="6">MerR family transcriptional regulator</fullName>
    </submittedName>
</protein>
<dbReference type="Pfam" id="PF13411">
    <property type="entry name" value="MerR_1"/>
    <property type="match status" value="1"/>
</dbReference>
<dbReference type="InterPro" id="IPR000551">
    <property type="entry name" value="MerR-type_HTH_dom"/>
</dbReference>
<organism evidence="6 7">
    <name type="scientific">Granulicatella seriolae</name>
    <dbReference type="NCBI Taxonomy" id="2967226"/>
    <lineage>
        <taxon>Bacteria</taxon>
        <taxon>Bacillati</taxon>
        <taxon>Bacillota</taxon>
        <taxon>Bacilli</taxon>
        <taxon>Lactobacillales</taxon>
        <taxon>Carnobacteriaceae</taxon>
        <taxon>Granulicatella</taxon>
    </lineage>
</organism>
<reference evidence="6" key="3">
    <citation type="journal article" date="2023" name="Microbiol. Resour. Announc.">
        <title>Draft Genome Sequence of Granulicatella sp. Strain S8, Isolated from a Marine Fish, Seriola quinqueradiata.</title>
        <authorList>
            <person name="Lee M."/>
            <person name="Farooq A."/>
            <person name="Jeong J.B."/>
            <person name="Jung M.Y."/>
        </authorList>
    </citation>
    <scope>NUCLEOTIDE SEQUENCE</scope>
    <source>
        <strain evidence="6">S8</strain>
    </source>
</reference>
<feature type="domain" description="HTH merR-type" evidence="5">
    <location>
        <begin position="1"/>
        <end position="68"/>
    </location>
</feature>
<dbReference type="PROSITE" id="PS50937">
    <property type="entry name" value="HTH_MERR_2"/>
    <property type="match status" value="1"/>
</dbReference>
<name>A0ABT1WKP0_9LACT</name>
<evidence type="ECO:0000259" key="5">
    <source>
        <dbReference type="PROSITE" id="PS50937"/>
    </source>
</evidence>
<evidence type="ECO:0000313" key="7">
    <source>
        <dbReference type="Proteomes" id="UP001059480"/>
    </source>
</evidence>
<dbReference type="InterPro" id="IPR047057">
    <property type="entry name" value="MerR_fam"/>
</dbReference>
<dbReference type="PANTHER" id="PTHR30204:SF69">
    <property type="entry name" value="MERR-FAMILY TRANSCRIPTIONAL REGULATOR"/>
    <property type="match status" value="1"/>
</dbReference>
<dbReference type="Proteomes" id="UP001059480">
    <property type="component" value="Unassembled WGS sequence"/>
</dbReference>
<dbReference type="SMART" id="SM00422">
    <property type="entry name" value="HTH_MERR"/>
    <property type="match status" value="1"/>
</dbReference>
<keyword evidence="7" id="KW-1185">Reference proteome</keyword>
<proteinExistence type="predicted"/>
<keyword evidence="2" id="KW-0805">Transcription regulation</keyword>
<dbReference type="EMBL" id="JANHNZ010000001">
    <property type="protein sequence ID" value="MCQ9209115.1"/>
    <property type="molecule type" value="Genomic_DNA"/>
</dbReference>
<evidence type="ECO:0000256" key="2">
    <source>
        <dbReference type="ARBA" id="ARBA00023015"/>
    </source>
</evidence>
<keyword evidence="4" id="KW-0804">Transcription</keyword>
<evidence type="ECO:0000313" key="6">
    <source>
        <dbReference type="EMBL" id="MCQ9209115.1"/>
    </source>
</evidence>
<reference evidence="6" key="1">
    <citation type="submission" date="2022-07" db="EMBL/GenBank/DDBJ databases">
        <authorList>
            <person name="Jung M.-Y."/>
            <person name="Lee M."/>
        </authorList>
    </citation>
    <scope>NUCLEOTIDE SEQUENCE</scope>
    <source>
        <strain evidence="6">S8</strain>
    </source>
</reference>
<dbReference type="SUPFAM" id="SSF46955">
    <property type="entry name" value="Putative DNA-binding domain"/>
    <property type="match status" value="1"/>
</dbReference>
<accession>A0ABT1WKP0</accession>
<dbReference type="Gene3D" id="1.10.1660.10">
    <property type="match status" value="1"/>
</dbReference>
<gene>
    <name evidence="6" type="ORF">NPA36_00855</name>
</gene>
<comment type="caution">
    <text evidence="6">The sequence shown here is derived from an EMBL/GenBank/DDBJ whole genome shotgun (WGS) entry which is preliminary data.</text>
</comment>
<evidence type="ECO:0000256" key="1">
    <source>
        <dbReference type="ARBA" id="ARBA00022491"/>
    </source>
</evidence>
<dbReference type="RefSeq" id="WP_256944225.1">
    <property type="nucleotide sequence ID" value="NZ_JANHNZ010000001.1"/>
</dbReference>
<sequence>MLRNEIQNKTGLTRKAIEYYEEKGLITPQKSENGYRNYSEEDLKILIKVSLFRKVGMSISEIKESLASKGNSLPSILRRKEHQLDIEQKRNEILNLIVKGESQSLINNKIALIEAEETIYERLGRAFPGYYGQMIFSAYQPFLNETLSKDGDEVYQKYVDYLDNLPSFELSKEEQDYIDKISSTFDIQTLKEVNKAKINAIENVDDWLKENQDTITQYESYKNSDDYLNSPMKTIQEKLQTFMMENKYYEIAIPLIRKFSKSYDEYYKKLLDANEQYLKMTDYRGE</sequence>
<dbReference type="CDD" id="cd00592">
    <property type="entry name" value="HTH_MerR-like"/>
    <property type="match status" value="1"/>
</dbReference>